<evidence type="ECO:0000256" key="1">
    <source>
        <dbReference type="ARBA" id="ARBA00004141"/>
    </source>
</evidence>
<dbReference type="PANTHER" id="PTHR24061:SF599">
    <property type="entry name" value="G-PROTEIN COUPLED RECEPTORS FAMILY 3 PROFILE DOMAIN-CONTAINING PROTEIN"/>
    <property type="match status" value="1"/>
</dbReference>
<dbReference type="OrthoDB" id="425344at2759"/>
<evidence type="ECO:0000256" key="2">
    <source>
        <dbReference type="ARBA" id="ARBA00022692"/>
    </source>
</evidence>
<proteinExistence type="predicted"/>
<dbReference type="AlphaFoldDB" id="A0A8J1MTU5"/>
<dbReference type="GeneID" id="108703417"/>
<protein>
    <submittedName>
        <fullName evidence="9">Vomeronasal type-2 receptor 1</fullName>
    </submittedName>
</protein>
<evidence type="ECO:0000313" key="8">
    <source>
        <dbReference type="Proteomes" id="UP000186698"/>
    </source>
</evidence>
<gene>
    <name evidence="9" type="primary">LOC108703417</name>
</gene>
<comment type="subcellular location">
    <subcellularLocation>
        <location evidence="1">Membrane</location>
        <topology evidence="1">Multi-pass membrane protein</topology>
    </subcellularLocation>
</comment>
<dbReference type="InterPro" id="IPR000337">
    <property type="entry name" value="GPCR_3"/>
</dbReference>
<dbReference type="PANTHER" id="PTHR24061">
    <property type="entry name" value="CALCIUM-SENSING RECEPTOR-RELATED"/>
    <property type="match status" value="1"/>
</dbReference>
<keyword evidence="6" id="KW-0325">Glycoprotein</keyword>
<evidence type="ECO:0000256" key="5">
    <source>
        <dbReference type="ARBA" id="ARBA00023170"/>
    </source>
</evidence>
<dbReference type="Proteomes" id="UP000186698">
    <property type="component" value="Chromosome 3S"/>
</dbReference>
<dbReference type="Gene3D" id="3.40.50.2300">
    <property type="match status" value="3"/>
</dbReference>
<dbReference type="KEGG" id="xla:108703417"/>
<evidence type="ECO:0000313" key="9">
    <source>
        <dbReference type="RefSeq" id="XP_041444881.1"/>
    </source>
</evidence>
<reference evidence="9" key="2">
    <citation type="submission" date="2025-08" db="UniProtKB">
        <authorList>
            <consortium name="RefSeq"/>
        </authorList>
    </citation>
    <scope>IDENTIFICATION</scope>
    <source>
        <strain evidence="9">J_2021</strain>
        <tissue evidence="9">Erythrocytes</tissue>
    </source>
</reference>
<evidence type="ECO:0000256" key="3">
    <source>
        <dbReference type="ARBA" id="ARBA00022989"/>
    </source>
</evidence>
<name>A0A8J1MTU5_XENLA</name>
<dbReference type="InterPro" id="IPR001828">
    <property type="entry name" value="ANF_lig-bd_rcpt"/>
</dbReference>
<keyword evidence="2" id="KW-0812">Transmembrane</keyword>
<evidence type="ECO:0000259" key="7">
    <source>
        <dbReference type="Pfam" id="PF01094"/>
    </source>
</evidence>
<dbReference type="InterPro" id="IPR028082">
    <property type="entry name" value="Peripla_BP_I"/>
</dbReference>
<dbReference type="GO" id="GO:0005886">
    <property type="term" value="C:plasma membrane"/>
    <property type="evidence" value="ECO:0007669"/>
    <property type="project" value="TreeGrafter"/>
</dbReference>
<dbReference type="Pfam" id="PF01094">
    <property type="entry name" value="ANF_receptor"/>
    <property type="match status" value="1"/>
</dbReference>
<keyword evidence="8" id="KW-1185">Reference proteome</keyword>
<sequence length="200" mass="22316">MQALVFAVEEINRDADLLPNITLGFHIFDTCTVLRRAVEGTLWMLSGGGGGIIPNFNCHKTAPLAGIIGDSGSSQSILMAQILGLSQCSQLLHYVKNINFKTQDGSHVVFDAKGNPQAVYDIVNWQVSLTGVLDQVTVGSFDLTNLYWNALNIDSSKVIWSNGSSQVWQDKTYIVKWSIHLLSYFTMRIFDVLYYYNTLR</sequence>
<dbReference type="SUPFAM" id="SSF53822">
    <property type="entry name" value="Periplasmic binding protein-like I"/>
    <property type="match status" value="2"/>
</dbReference>
<evidence type="ECO:0000256" key="4">
    <source>
        <dbReference type="ARBA" id="ARBA00023136"/>
    </source>
</evidence>
<organism evidence="8 9">
    <name type="scientific">Xenopus laevis</name>
    <name type="common">African clawed frog</name>
    <dbReference type="NCBI Taxonomy" id="8355"/>
    <lineage>
        <taxon>Eukaryota</taxon>
        <taxon>Metazoa</taxon>
        <taxon>Chordata</taxon>
        <taxon>Craniata</taxon>
        <taxon>Vertebrata</taxon>
        <taxon>Euteleostomi</taxon>
        <taxon>Amphibia</taxon>
        <taxon>Batrachia</taxon>
        <taxon>Anura</taxon>
        <taxon>Pipoidea</taxon>
        <taxon>Pipidae</taxon>
        <taxon>Xenopodinae</taxon>
        <taxon>Xenopus</taxon>
        <taxon>Xenopus</taxon>
    </lineage>
</organism>
<dbReference type="GO" id="GO:0004930">
    <property type="term" value="F:G protein-coupled receptor activity"/>
    <property type="evidence" value="ECO:0007669"/>
    <property type="project" value="InterPro"/>
</dbReference>
<keyword evidence="4" id="KW-0472">Membrane</keyword>
<evidence type="ECO:0000256" key="6">
    <source>
        <dbReference type="ARBA" id="ARBA00023180"/>
    </source>
</evidence>
<keyword evidence="3" id="KW-1133">Transmembrane helix</keyword>
<keyword evidence="5 9" id="KW-0675">Receptor</keyword>
<reference evidence="8" key="1">
    <citation type="submission" date="2024-06" db="UniProtKB">
        <authorList>
            <consortium name="RefSeq"/>
        </authorList>
    </citation>
    <scope>NUCLEOTIDE SEQUENCE [LARGE SCALE GENOMIC DNA]</scope>
    <source>
        <strain evidence="8">J_2021</strain>
    </source>
</reference>
<feature type="domain" description="Receptor ligand binding region" evidence="7">
    <location>
        <begin position="2"/>
        <end position="89"/>
    </location>
</feature>
<dbReference type="RefSeq" id="XP_041444881.1">
    <property type="nucleotide sequence ID" value="XM_041588947.1"/>
</dbReference>
<accession>A0A8J1MTU5</accession>
<dbReference type="PRINTS" id="PR00248">
    <property type="entry name" value="GPCRMGR"/>
</dbReference>
<dbReference type="InterPro" id="IPR000068">
    <property type="entry name" value="GPCR_3_Ca_sens_rcpt-rel"/>
</dbReference>